<evidence type="ECO:0000313" key="3">
    <source>
        <dbReference type="EMBL" id="QIE56382.1"/>
    </source>
</evidence>
<dbReference type="PANTHER" id="PTHR22576:SF37">
    <property type="entry name" value="MUCOSA-ASSOCIATED LYMPHOID TISSUE LYMPHOMA TRANSLOCATION PROTEIN 1"/>
    <property type="match status" value="1"/>
</dbReference>
<dbReference type="InterPro" id="IPR029030">
    <property type="entry name" value="Caspase-like_dom_sf"/>
</dbReference>
<dbReference type="SUPFAM" id="SSF48452">
    <property type="entry name" value="TPR-like"/>
    <property type="match status" value="1"/>
</dbReference>
<dbReference type="PROSITE" id="PS50208">
    <property type="entry name" value="CASPASE_P20"/>
    <property type="match status" value="1"/>
</dbReference>
<dbReference type="Gene3D" id="1.25.40.10">
    <property type="entry name" value="Tetratricopeptide repeat domain"/>
    <property type="match status" value="2"/>
</dbReference>
<evidence type="ECO:0000256" key="1">
    <source>
        <dbReference type="SAM" id="SignalP"/>
    </source>
</evidence>
<keyword evidence="1" id="KW-0732">Signal</keyword>
<dbReference type="AlphaFoldDB" id="A0A7L5BXC7"/>
<dbReference type="InterPro" id="IPR001309">
    <property type="entry name" value="Pept_C14_p20"/>
</dbReference>
<feature type="chain" id="PRO_5029519532" evidence="1">
    <location>
        <begin position="22"/>
        <end position="849"/>
    </location>
</feature>
<dbReference type="SMART" id="SM00671">
    <property type="entry name" value="SEL1"/>
    <property type="match status" value="4"/>
</dbReference>
<dbReference type="Pfam" id="PF00656">
    <property type="entry name" value="Peptidase_C14"/>
    <property type="match status" value="1"/>
</dbReference>
<name>A0A7L5BXC7_9RHOB</name>
<dbReference type="Gene3D" id="3.40.50.1460">
    <property type="match status" value="1"/>
</dbReference>
<dbReference type="InterPro" id="IPR011990">
    <property type="entry name" value="TPR-like_helical_dom_sf"/>
</dbReference>
<dbReference type="SUPFAM" id="SSF52129">
    <property type="entry name" value="Caspase-like"/>
    <property type="match status" value="1"/>
</dbReference>
<dbReference type="SUPFAM" id="SSF81901">
    <property type="entry name" value="HCP-like"/>
    <property type="match status" value="1"/>
</dbReference>
<dbReference type="PANTHER" id="PTHR22576">
    <property type="entry name" value="MUCOSA ASSOCIATED LYMPHOID TISSUE LYMPHOMA TRANSLOCATION PROTEIN 1/PARACASPASE"/>
    <property type="match status" value="1"/>
</dbReference>
<dbReference type="EMBL" id="CP049056">
    <property type="protein sequence ID" value="QIE56382.1"/>
    <property type="molecule type" value="Genomic_DNA"/>
</dbReference>
<dbReference type="RefSeq" id="WP_165099554.1">
    <property type="nucleotide sequence ID" value="NZ_CP049056.1"/>
</dbReference>
<dbReference type="GO" id="GO:0004197">
    <property type="term" value="F:cysteine-type endopeptidase activity"/>
    <property type="evidence" value="ECO:0007669"/>
    <property type="project" value="InterPro"/>
</dbReference>
<accession>A0A7L5BXC7</accession>
<reference evidence="3 4" key="1">
    <citation type="submission" date="2020-02" db="EMBL/GenBank/DDBJ databases">
        <title>complete genome sequence of Rhodobacteraceae bacterium.</title>
        <authorList>
            <person name="Park J."/>
            <person name="Kim Y.-S."/>
            <person name="Kim K.-H."/>
        </authorList>
    </citation>
    <scope>NUCLEOTIDE SEQUENCE [LARGE SCALE GENOMIC DNA]</scope>
    <source>
        <strain evidence="3 4">RR4-56</strain>
    </source>
</reference>
<protein>
    <submittedName>
        <fullName evidence="3">Peptidase C14, caspase catalytic subunit p20</fullName>
    </submittedName>
</protein>
<gene>
    <name evidence="3" type="ORF">G5B40_13480</name>
</gene>
<dbReference type="KEGG" id="hdh:G5B40_13480"/>
<feature type="signal peptide" evidence="1">
    <location>
        <begin position="1"/>
        <end position="21"/>
    </location>
</feature>
<dbReference type="InterPro" id="IPR052039">
    <property type="entry name" value="Caspase-related_regulators"/>
</dbReference>
<organism evidence="3 4">
    <name type="scientific">Pikeienuella piscinae</name>
    <dbReference type="NCBI Taxonomy" id="2748098"/>
    <lineage>
        <taxon>Bacteria</taxon>
        <taxon>Pseudomonadati</taxon>
        <taxon>Pseudomonadota</taxon>
        <taxon>Alphaproteobacteria</taxon>
        <taxon>Rhodobacterales</taxon>
        <taxon>Paracoccaceae</taxon>
        <taxon>Pikeienuella</taxon>
    </lineage>
</organism>
<feature type="domain" description="Caspase family p20" evidence="2">
    <location>
        <begin position="100"/>
        <end position="177"/>
    </location>
</feature>
<dbReference type="Proteomes" id="UP000503336">
    <property type="component" value="Chromosome"/>
</dbReference>
<dbReference type="InterPro" id="IPR011600">
    <property type="entry name" value="Pept_C14_caspase"/>
</dbReference>
<sequence>MTVAAAAAAAVAAAVAVAAAAAVVVAAGDSASAAPERSREIEPMPRPRQNLKGAFVIAAVAAMAAAANTAEAQVIRASVTKELTRGLAGLDMTHKSDHAVRRYAIVIGNQDYANVEDLTNAVSDAKIVASFLRDNDFIVFDEYDVDKRRFERLLRRVLLELDENSEVLFYFAGHGIQIGRRNYLLPTDVTLAVAHDVPFETVTLDQILALLASRSRLQLVILDSCRDNPFANLRLSTGLDAALFETGAGFATMSAPINTLLSFSTSPGALAVDGEAGGNSPFTAALVDRARESPTESITRILEDVRRRVYEATGGRQVPWESSTLVEPFVFRVAAAPEEKIVVAEAPVPAAPPTELSLTAPLDREVSIGRLISEAFTPPPGAVIRVSEPPRAGALVFASADSDALASTSTGDDLSTLSYDVTLDERNAAIGGAGAFDSSDTFEISVASQGAVTPIRVTLKTEADSCDEEAGDWLDPGGVGLARYPNEIEPEAALAACEAAVERAPETGRFHYHLGRALLALRRYDEAGAAFEAARELGHVRAWYALGQLKASAEIATGGGADIRNSDDVLAYYAAGVEQGDAYAMHALGKQLLRYGKDEAEREEGFDLLGRAIEIGHTFAMNELGYYFLDRESDHYQPERAMGYLRASAARDDIYGYNNLGLVSANGLDGAEPDFDAAYEWYLKAAEGGHPNAPVNVGRMFFRGEIGDGPNLTEAIRWYDVGLERGDGWGGANAAWIILNRDVAGFDAVDAAIRAAKAAALRDEGAASEAKLLLDTLGKRELTMAAQRMLNDLGAGLEADGLYGAQTRDAIVGLAGVAGAESDLATPASRLMTVARLYWLSNPFRVDLY</sequence>
<proteinExistence type="predicted"/>
<keyword evidence="4" id="KW-1185">Reference proteome</keyword>
<evidence type="ECO:0000259" key="2">
    <source>
        <dbReference type="PROSITE" id="PS50208"/>
    </source>
</evidence>
<evidence type="ECO:0000313" key="4">
    <source>
        <dbReference type="Proteomes" id="UP000503336"/>
    </source>
</evidence>
<dbReference type="Pfam" id="PF08238">
    <property type="entry name" value="Sel1"/>
    <property type="match status" value="4"/>
</dbReference>
<dbReference type="InterPro" id="IPR006597">
    <property type="entry name" value="Sel1-like"/>
</dbReference>
<dbReference type="GO" id="GO:0006508">
    <property type="term" value="P:proteolysis"/>
    <property type="evidence" value="ECO:0007669"/>
    <property type="project" value="InterPro"/>
</dbReference>